<keyword evidence="2" id="KW-1185">Reference proteome</keyword>
<accession>A0ABU6W847</accession>
<proteinExistence type="predicted"/>
<evidence type="ECO:0000313" key="1">
    <source>
        <dbReference type="EMBL" id="MED6181922.1"/>
    </source>
</evidence>
<name>A0ABU6W847_9FABA</name>
<reference evidence="1 2" key="1">
    <citation type="journal article" date="2023" name="Plants (Basel)">
        <title>Bridging the Gap: Combining Genomics and Transcriptomics Approaches to Understand Stylosanthes scabra, an Orphan Legume from the Brazilian Caatinga.</title>
        <authorList>
            <person name="Ferreira-Neto J.R.C."/>
            <person name="da Silva M.D."/>
            <person name="Binneck E."/>
            <person name="de Melo N.F."/>
            <person name="da Silva R.H."/>
            <person name="de Melo A.L.T.M."/>
            <person name="Pandolfi V."/>
            <person name="Bustamante F.O."/>
            <person name="Brasileiro-Vidal A.C."/>
            <person name="Benko-Iseppon A.M."/>
        </authorList>
    </citation>
    <scope>NUCLEOTIDE SEQUENCE [LARGE SCALE GENOMIC DNA]</scope>
    <source>
        <tissue evidence="1">Leaves</tissue>
    </source>
</reference>
<comment type="caution">
    <text evidence="1">The sequence shown here is derived from an EMBL/GenBank/DDBJ whole genome shotgun (WGS) entry which is preliminary data.</text>
</comment>
<dbReference type="EMBL" id="JASCZI010181327">
    <property type="protein sequence ID" value="MED6181922.1"/>
    <property type="molecule type" value="Genomic_DNA"/>
</dbReference>
<evidence type="ECO:0000313" key="2">
    <source>
        <dbReference type="Proteomes" id="UP001341840"/>
    </source>
</evidence>
<sequence length="118" mass="13643">MLGRGSLWLCCVVPRLIYAWVWRFVGLFDESHAQTTPMLTSFALLAMPRVELFRVFVLPEGDWNFILMGIRLPDDIIHKIRRVFPPSDEEGSDRPYWKHTSNGEFLTKSAYAIVTGQI</sequence>
<organism evidence="1 2">
    <name type="scientific">Stylosanthes scabra</name>
    <dbReference type="NCBI Taxonomy" id="79078"/>
    <lineage>
        <taxon>Eukaryota</taxon>
        <taxon>Viridiplantae</taxon>
        <taxon>Streptophyta</taxon>
        <taxon>Embryophyta</taxon>
        <taxon>Tracheophyta</taxon>
        <taxon>Spermatophyta</taxon>
        <taxon>Magnoliopsida</taxon>
        <taxon>eudicotyledons</taxon>
        <taxon>Gunneridae</taxon>
        <taxon>Pentapetalae</taxon>
        <taxon>rosids</taxon>
        <taxon>fabids</taxon>
        <taxon>Fabales</taxon>
        <taxon>Fabaceae</taxon>
        <taxon>Papilionoideae</taxon>
        <taxon>50 kb inversion clade</taxon>
        <taxon>dalbergioids sensu lato</taxon>
        <taxon>Dalbergieae</taxon>
        <taxon>Pterocarpus clade</taxon>
        <taxon>Stylosanthes</taxon>
    </lineage>
</organism>
<protein>
    <submittedName>
        <fullName evidence="1">Uncharacterized protein</fullName>
    </submittedName>
</protein>
<dbReference type="Proteomes" id="UP001341840">
    <property type="component" value="Unassembled WGS sequence"/>
</dbReference>
<gene>
    <name evidence="1" type="ORF">PIB30_023944</name>
</gene>